<dbReference type="InterPro" id="IPR016024">
    <property type="entry name" value="ARM-type_fold"/>
</dbReference>
<gene>
    <name evidence="1" type="ORF">OL497_10605</name>
</gene>
<organism evidence="1 2">
    <name type="scientific">Chitinophaga nivalis</name>
    <dbReference type="NCBI Taxonomy" id="2991709"/>
    <lineage>
        <taxon>Bacteria</taxon>
        <taxon>Pseudomonadati</taxon>
        <taxon>Bacteroidota</taxon>
        <taxon>Chitinophagia</taxon>
        <taxon>Chitinophagales</taxon>
        <taxon>Chitinophagaceae</taxon>
        <taxon>Chitinophaga</taxon>
    </lineage>
</organism>
<dbReference type="EMBL" id="JAPDNS010000001">
    <property type="protein sequence ID" value="MCW3484346.1"/>
    <property type="molecule type" value="Genomic_DNA"/>
</dbReference>
<sequence length="127" mass="14700">MNEQYSRLLQEVEEGEVRIDDTAIALLNELLITPGHYQHQAIAKLLQDIKSPTTIPFVKQALESHFDYLEYTCSDDNVIAKWFSWLLYEIGTPDAIHLIAQYTQSTNEGIRYEMSYRLNKIKSTTNS</sequence>
<dbReference type="RefSeq" id="WP_264729914.1">
    <property type="nucleotide sequence ID" value="NZ_JAPDNR010000001.1"/>
</dbReference>
<dbReference type="SUPFAM" id="SSF48371">
    <property type="entry name" value="ARM repeat"/>
    <property type="match status" value="1"/>
</dbReference>
<comment type="caution">
    <text evidence="1">The sequence shown here is derived from an EMBL/GenBank/DDBJ whole genome shotgun (WGS) entry which is preliminary data.</text>
</comment>
<proteinExistence type="predicted"/>
<evidence type="ECO:0000313" key="1">
    <source>
        <dbReference type="EMBL" id="MCW3484346.1"/>
    </source>
</evidence>
<evidence type="ECO:0008006" key="3">
    <source>
        <dbReference type="Google" id="ProtNLM"/>
    </source>
</evidence>
<evidence type="ECO:0000313" key="2">
    <source>
        <dbReference type="Proteomes" id="UP001207742"/>
    </source>
</evidence>
<dbReference type="Proteomes" id="UP001207742">
    <property type="component" value="Unassembled WGS sequence"/>
</dbReference>
<name>A0ABT3IK59_9BACT</name>
<keyword evidence="2" id="KW-1185">Reference proteome</keyword>
<reference evidence="1 2" key="1">
    <citation type="submission" date="2022-10" db="EMBL/GenBank/DDBJ databases">
        <title>Chitinophaga nivalis PC15 sp. nov., isolated from Pyeongchang county, South Korea.</title>
        <authorList>
            <person name="Trinh H.N."/>
        </authorList>
    </citation>
    <scope>NUCLEOTIDE SEQUENCE [LARGE SCALE GENOMIC DNA]</scope>
    <source>
        <strain evidence="1 2">PC14</strain>
    </source>
</reference>
<protein>
    <recommendedName>
        <fullName evidence="3">HEAT repeat domain-containing protein</fullName>
    </recommendedName>
</protein>
<accession>A0ABT3IK59</accession>